<dbReference type="EMBL" id="CP001791">
    <property type="protein sequence ID" value="ADI00418.1"/>
    <property type="molecule type" value="Genomic_DNA"/>
</dbReference>
<reference evidence="1" key="1">
    <citation type="submission" date="2009-10" db="EMBL/GenBank/DDBJ databases">
        <title>Complete sequence of Bacillus selenitireducens MLS10.</title>
        <authorList>
            <consortium name="US DOE Joint Genome Institute"/>
            <person name="Lucas S."/>
            <person name="Copeland A."/>
            <person name="Lapidus A."/>
            <person name="Glavina del Rio T."/>
            <person name="Dalin E."/>
            <person name="Tice H."/>
            <person name="Bruce D."/>
            <person name="Goodwin L."/>
            <person name="Pitluck S."/>
            <person name="Sims D."/>
            <person name="Brettin T."/>
            <person name="Detter J.C."/>
            <person name="Han C."/>
            <person name="Larimer F."/>
            <person name="Land M."/>
            <person name="Hauser L."/>
            <person name="Kyrpides N."/>
            <person name="Ovchinnikova G."/>
            <person name="Stolz J."/>
        </authorList>
    </citation>
    <scope>NUCLEOTIDE SEQUENCE [LARGE SCALE GENOMIC DNA]</scope>
    <source>
        <strain evidence="1">MLS10</strain>
    </source>
</reference>
<dbReference type="GO" id="GO:0016791">
    <property type="term" value="F:phosphatase activity"/>
    <property type="evidence" value="ECO:0007669"/>
    <property type="project" value="UniProtKB-ARBA"/>
</dbReference>
<dbReference type="Proteomes" id="UP000000271">
    <property type="component" value="Chromosome"/>
</dbReference>
<dbReference type="HOGENOM" id="CLU_044146_0_2_9"/>
<dbReference type="NCBIfam" id="TIGR01484">
    <property type="entry name" value="HAD-SF-IIB"/>
    <property type="match status" value="1"/>
</dbReference>
<dbReference type="PROSITE" id="PS01228">
    <property type="entry name" value="COF_1"/>
    <property type="match status" value="1"/>
</dbReference>
<gene>
    <name evidence="1" type="ordered locus">Bsel_2929</name>
</gene>
<dbReference type="PANTHER" id="PTHR10000:SF8">
    <property type="entry name" value="HAD SUPERFAMILY HYDROLASE-LIKE, TYPE 3"/>
    <property type="match status" value="1"/>
</dbReference>
<dbReference type="GO" id="GO:0005829">
    <property type="term" value="C:cytosol"/>
    <property type="evidence" value="ECO:0007669"/>
    <property type="project" value="TreeGrafter"/>
</dbReference>
<dbReference type="InterPro" id="IPR006379">
    <property type="entry name" value="HAD-SF_hydro_IIB"/>
</dbReference>
<dbReference type="STRING" id="439292.Bsel_2929"/>
<evidence type="ECO:0000313" key="1">
    <source>
        <dbReference type="EMBL" id="ADI00418.1"/>
    </source>
</evidence>
<dbReference type="InterPro" id="IPR000150">
    <property type="entry name" value="Cof"/>
</dbReference>
<dbReference type="KEGG" id="bse:Bsel_2929"/>
<dbReference type="Gene3D" id="3.40.50.1000">
    <property type="entry name" value="HAD superfamily/HAD-like"/>
    <property type="match status" value="1"/>
</dbReference>
<keyword evidence="2" id="KW-1185">Reference proteome</keyword>
<dbReference type="SFLD" id="SFLDS00003">
    <property type="entry name" value="Haloacid_Dehalogenase"/>
    <property type="match status" value="1"/>
</dbReference>
<dbReference type="RefSeq" id="WP_013173830.1">
    <property type="nucleotide sequence ID" value="NC_014219.1"/>
</dbReference>
<proteinExistence type="predicted"/>
<dbReference type="OrthoDB" id="9790031at2"/>
<dbReference type="PANTHER" id="PTHR10000">
    <property type="entry name" value="PHOSPHOSERINE PHOSPHATASE"/>
    <property type="match status" value="1"/>
</dbReference>
<sequence>MKIRAVFLDMDGTLLNPDNRISGRNKDAVLQLVNQGVKVFLATGRQFEITRPYHRQLGLTTPMICLNGAAVCDSFSAFPVYTKNVHIKREAFHNIAEEPQCNAIIHTTDGTFVKRPSAETRRWEQESGKKTRYMTNLRQLPPLPVLKYSIQCAHPYEQAAARFQDQASVIQWENGFELVAPDTSKWAAAKNLIRAYGIRKDEVLAIGDGPNDIELLQYAGTGVAMGNASDSVKAAADFVTMGHEKDGVADYIERFLIKSSVM</sequence>
<dbReference type="InterPro" id="IPR036412">
    <property type="entry name" value="HAD-like_sf"/>
</dbReference>
<accession>D6XZR6</accession>
<dbReference type="SFLD" id="SFLDG01140">
    <property type="entry name" value="C2.B:_Phosphomannomutase_and_P"/>
    <property type="match status" value="1"/>
</dbReference>
<protein>
    <submittedName>
        <fullName evidence="1">Cof-like hydrolase</fullName>
    </submittedName>
</protein>
<organism evidence="1 2">
    <name type="scientific">Bacillus selenitireducens (strain ATCC 700615 / DSM 15326 / MLS10)</name>
    <dbReference type="NCBI Taxonomy" id="439292"/>
    <lineage>
        <taxon>Bacteria</taxon>
        <taxon>Bacillati</taxon>
        <taxon>Bacillota</taxon>
        <taxon>Bacilli</taxon>
        <taxon>Bacillales</taxon>
        <taxon>Bacillaceae</taxon>
        <taxon>Salisediminibacterium</taxon>
    </lineage>
</organism>
<dbReference type="Gene3D" id="3.30.1240.10">
    <property type="match status" value="1"/>
</dbReference>
<dbReference type="AlphaFoldDB" id="D6XZR6"/>
<dbReference type="CDD" id="cd07516">
    <property type="entry name" value="HAD_Pase"/>
    <property type="match status" value="1"/>
</dbReference>
<dbReference type="InterPro" id="IPR023214">
    <property type="entry name" value="HAD_sf"/>
</dbReference>
<dbReference type="NCBIfam" id="TIGR00099">
    <property type="entry name" value="Cof-subfamily"/>
    <property type="match status" value="1"/>
</dbReference>
<dbReference type="GO" id="GO:0000287">
    <property type="term" value="F:magnesium ion binding"/>
    <property type="evidence" value="ECO:0007669"/>
    <property type="project" value="TreeGrafter"/>
</dbReference>
<dbReference type="PROSITE" id="PS01229">
    <property type="entry name" value="COF_2"/>
    <property type="match status" value="1"/>
</dbReference>
<evidence type="ECO:0000313" key="2">
    <source>
        <dbReference type="Proteomes" id="UP000000271"/>
    </source>
</evidence>
<dbReference type="Pfam" id="PF08282">
    <property type="entry name" value="Hydrolase_3"/>
    <property type="match status" value="1"/>
</dbReference>
<name>D6XZR6_BACIE</name>
<dbReference type="eggNOG" id="COG0561">
    <property type="taxonomic scope" value="Bacteria"/>
</dbReference>
<dbReference type="SUPFAM" id="SSF56784">
    <property type="entry name" value="HAD-like"/>
    <property type="match status" value="1"/>
</dbReference>